<protein>
    <submittedName>
        <fullName evidence="9">DUF5011 domain-containing protein</fullName>
    </submittedName>
</protein>
<dbReference type="InterPro" id="IPR044016">
    <property type="entry name" value="Big_13"/>
</dbReference>
<evidence type="ECO:0000313" key="9">
    <source>
        <dbReference type="EMBL" id="MBU9710859.1"/>
    </source>
</evidence>
<feature type="domain" description="Cadherin-like beta-sandwich-like" evidence="5">
    <location>
        <begin position="302"/>
        <end position="394"/>
    </location>
</feature>
<dbReference type="EMBL" id="JAHQCS010000052">
    <property type="protein sequence ID" value="MBU9710859.1"/>
    <property type="molecule type" value="Genomic_DNA"/>
</dbReference>
<dbReference type="Pfam" id="PF17802">
    <property type="entry name" value="SpaA"/>
    <property type="match status" value="2"/>
</dbReference>
<feature type="non-terminal residue" evidence="9">
    <location>
        <position position="1081"/>
    </location>
</feature>
<name>A0ABS6JCE3_9BACI</name>
<dbReference type="Pfam" id="PF19077">
    <property type="entry name" value="Big_13"/>
    <property type="match status" value="1"/>
</dbReference>
<dbReference type="Proteomes" id="UP000784880">
    <property type="component" value="Unassembled WGS sequence"/>
</dbReference>
<comment type="similarity">
    <text evidence="1">Belongs to the serine-aspartate repeat-containing protein (SDr) family.</text>
</comment>
<evidence type="ECO:0000313" key="10">
    <source>
        <dbReference type="Proteomes" id="UP000784880"/>
    </source>
</evidence>
<evidence type="ECO:0000259" key="8">
    <source>
        <dbReference type="Pfam" id="PF19077"/>
    </source>
</evidence>
<comment type="caution">
    <text evidence="9">The sequence shown here is derived from an EMBL/GenBank/DDBJ whole genome shotgun (WGS) entry which is preliminary data.</text>
</comment>
<dbReference type="PANTHER" id="PTHR36108:SF13">
    <property type="entry name" value="COLOSSIN-B-RELATED"/>
    <property type="match status" value="1"/>
</dbReference>
<accession>A0ABS6JCE3</accession>
<keyword evidence="3" id="KW-0732">Signal</keyword>
<evidence type="ECO:0000259" key="7">
    <source>
        <dbReference type="Pfam" id="PF17802"/>
    </source>
</evidence>
<evidence type="ECO:0000259" key="6">
    <source>
        <dbReference type="Pfam" id="PF16403"/>
    </source>
</evidence>
<dbReference type="Pfam" id="PF12733">
    <property type="entry name" value="Cadherin-like"/>
    <property type="match status" value="1"/>
</dbReference>
<dbReference type="PANTHER" id="PTHR36108">
    <property type="entry name" value="COLOSSIN-B-RELATED"/>
    <property type="match status" value="1"/>
</dbReference>
<feature type="domain" description="Bacterial Ig-like" evidence="8">
    <location>
        <begin position="411"/>
        <end position="484"/>
    </location>
</feature>
<gene>
    <name evidence="9" type="ORF">KS419_03770</name>
</gene>
<evidence type="ECO:0000256" key="2">
    <source>
        <dbReference type="ARBA" id="ARBA00022525"/>
    </source>
</evidence>
<feature type="region of interest" description="Disordered" evidence="4">
    <location>
        <begin position="707"/>
        <end position="729"/>
    </location>
</feature>
<dbReference type="InterPro" id="IPR025883">
    <property type="entry name" value="Cadherin-like_domain"/>
</dbReference>
<keyword evidence="2" id="KW-0964">Secreted</keyword>
<organism evidence="9 10">
    <name type="scientific">Evansella tamaricis</name>
    <dbReference type="NCBI Taxonomy" id="2069301"/>
    <lineage>
        <taxon>Bacteria</taxon>
        <taxon>Bacillati</taxon>
        <taxon>Bacillota</taxon>
        <taxon>Bacilli</taxon>
        <taxon>Bacillales</taxon>
        <taxon>Bacillaceae</taxon>
        <taxon>Evansella</taxon>
    </lineage>
</organism>
<dbReference type="Pfam" id="PF16403">
    <property type="entry name" value="Bact_surface_Ig-like"/>
    <property type="match status" value="1"/>
</dbReference>
<dbReference type="InterPro" id="IPR041033">
    <property type="entry name" value="SpaA_PFL_dom_1"/>
</dbReference>
<evidence type="ECO:0000259" key="5">
    <source>
        <dbReference type="Pfam" id="PF12733"/>
    </source>
</evidence>
<feature type="domain" description="SpaA-like prealbumin fold" evidence="7">
    <location>
        <begin position="817"/>
        <end position="859"/>
    </location>
</feature>
<feature type="domain" description="SpaA-like prealbumin fold" evidence="7">
    <location>
        <begin position="971"/>
        <end position="1015"/>
    </location>
</feature>
<evidence type="ECO:0000256" key="3">
    <source>
        <dbReference type="ARBA" id="ARBA00022729"/>
    </source>
</evidence>
<feature type="domain" description="Pesticidal crystal protein Cry22Aa Ig-like" evidence="6">
    <location>
        <begin position="491"/>
        <end position="564"/>
    </location>
</feature>
<reference evidence="9 10" key="1">
    <citation type="submission" date="2021-06" db="EMBL/GenBank/DDBJ databases">
        <title>Bacillus sp. RD4P76, an endophyte from a halophyte.</title>
        <authorList>
            <person name="Sun J.-Q."/>
        </authorList>
    </citation>
    <scope>NUCLEOTIDE SEQUENCE [LARGE SCALE GENOMIC DNA]</scope>
    <source>
        <strain evidence="9 10">CGMCC 1.15917</strain>
    </source>
</reference>
<feature type="region of interest" description="Disordered" evidence="4">
    <location>
        <begin position="861"/>
        <end position="883"/>
    </location>
</feature>
<dbReference type="InterPro" id="IPR032179">
    <property type="entry name" value="Cry22Aa_Ig-like"/>
</dbReference>
<sequence length="1081" mass="113813">MDNLESWNSVHYFTDPPGDHKGDIDLLKVYVTNDEDFIYVRYDAAFTGSQNRFGNTGFGLTLLNEQITEENLSTIERRITDRDVIAWVGFTQSNGMSLSIETGNNLKQYLPDSYARVFTEGADITIVAKFPFSTFQDLGMGHIKNGAVFPLWLERTAGAAFNSNIQDRAPDNGFFAYDSASGTPLAIGSEYSSAKDILSYRFMGKEEITSNKNPDAGTINIVLAEGTDLTNLVANFTLSPNAQGATVNGTRQTSEQTANDFTSPVIYTVIAEDGSTKDWTITVTTSSQQPDPTPEPSDNAHLSNLTVGGGYELSPTFTESQKDYTVNVPFSTDKINLTATTSDANATITINGTSATNGTAHEVTGLTVGNNPIPVVITAADGTTTATYTVTVNRAAPGAPDVTITTPKNGTCLNTNRPDITGETTANDGATVQVTIGNNTYSTTAQDGAWTVTVEDDLTDGQHTANVTVTDHGAEGTATTTFTVLTGKPVITLLGEAEVRITSGENYSDAGATAVDAIGGDITSNIVTTGNNFDTSVPGVYGVTYNVQDAAGNSADAVTRSVTVMPNQVTIESPEPGKIKVTDATPGSEVILYDEDGHEIDRGIADDNGEYIFDDVPPGNGYEVTQKENGVESTPSNKVDVQPEPVTITSPNPGVIEVTGASPGNEVTLYDKDGNVIDTAIADENGTVTFENVDPGEDYYVTQKENGVESAPSNKVDVQPDPVSITSPNPGVIEVTGATPGNEVTLYDKDGNVIDTAIADQDGNATFENVDPGEDYYVTQKENGVESALSNKVDVQPDPVTITTPNPGVIEVTGATPGNEVTLYDKDGNVIDTAIADENGTVTFENVDPGQDYTVTQTKNGVESAPSNKVDVQPEPVSITSPNPGVIEVTGATPGNEVTLYDKDGNVIDTAIADENGTATFENVDPGQDYYVTQKENGVESAPSNKVDVQPEPVSITTPNPGVIEVTGATPGNEVTLYDKDGNVIDTAIADENGTATFENVDPGQDYTVTQTENGVESAPSNKVDVQPEPVTITTPNPGVIEVTGATPGNEVTLYDKDGNVIDTAIADENGTATFENVDPG</sequence>
<keyword evidence="10" id="KW-1185">Reference proteome</keyword>
<evidence type="ECO:0000256" key="4">
    <source>
        <dbReference type="SAM" id="MobiDB-lite"/>
    </source>
</evidence>
<feature type="region of interest" description="Disordered" evidence="4">
    <location>
        <begin position="284"/>
        <end position="307"/>
    </location>
</feature>
<evidence type="ECO:0000256" key="1">
    <source>
        <dbReference type="ARBA" id="ARBA00007257"/>
    </source>
</evidence>
<proteinExistence type="inferred from homology"/>